<protein>
    <recommendedName>
        <fullName evidence="8">Vacuolar import/degradation Vid27 C-terminal domain-containing protein</fullName>
    </recommendedName>
</protein>
<feature type="coiled-coil region" evidence="1">
    <location>
        <begin position="184"/>
        <end position="211"/>
    </location>
</feature>
<reference evidence="6 7" key="1">
    <citation type="journal article" date="2018" name="MBio">
        <title>Comparative Genomics Reveals the Core Gene Toolbox for the Fungus-Insect Symbiosis.</title>
        <authorList>
            <person name="Wang Y."/>
            <person name="Stata M."/>
            <person name="Wang W."/>
            <person name="Stajich J.E."/>
            <person name="White M.M."/>
            <person name="Moncalvo J.M."/>
        </authorList>
    </citation>
    <scope>NUCLEOTIDE SEQUENCE [LARGE SCALE GENOMIC DNA]</scope>
    <source>
        <strain evidence="6 7">SWE-8-4</strain>
    </source>
</reference>
<evidence type="ECO:0000256" key="2">
    <source>
        <dbReference type="SAM" id="MobiDB-lite"/>
    </source>
</evidence>
<dbReference type="Proteomes" id="UP000245383">
    <property type="component" value="Unassembled WGS sequence"/>
</dbReference>
<name>A0A2T9YNL5_9FUNG</name>
<feature type="domain" description="Vid27 N-terminal" evidence="5">
    <location>
        <begin position="1"/>
        <end position="131"/>
    </location>
</feature>
<dbReference type="InterPro" id="IPR013863">
    <property type="entry name" value="VID27_C"/>
</dbReference>
<evidence type="ECO:0000256" key="1">
    <source>
        <dbReference type="SAM" id="Coils"/>
    </source>
</evidence>
<evidence type="ECO:0000313" key="6">
    <source>
        <dbReference type="EMBL" id="PVU93891.1"/>
    </source>
</evidence>
<feature type="compositionally biased region" description="Acidic residues" evidence="2">
    <location>
        <begin position="348"/>
        <end position="369"/>
    </location>
</feature>
<feature type="domain" description="Vacuolar import/degradation Vid27 C-terminal" evidence="3">
    <location>
        <begin position="389"/>
        <end position="749"/>
    </location>
</feature>
<proteinExistence type="predicted"/>
<dbReference type="Pfam" id="PF17747">
    <property type="entry name" value="VID27_PH"/>
    <property type="match status" value="1"/>
</dbReference>
<evidence type="ECO:0000259" key="3">
    <source>
        <dbReference type="Pfam" id="PF08553"/>
    </source>
</evidence>
<accession>A0A2T9YNL5</accession>
<dbReference type="InterPro" id="IPR011044">
    <property type="entry name" value="Quino_amine_DH_bsu"/>
</dbReference>
<dbReference type="InterPro" id="IPR040768">
    <property type="entry name" value="Vid27_PH"/>
</dbReference>
<gene>
    <name evidence="6" type="ORF">BB561_002956</name>
</gene>
<dbReference type="GO" id="GO:0005737">
    <property type="term" value="C:cytoplasm"/>
    <property type="evidence" value="ECO:0007669"/>
    <property type="project" value="TreeGrafter"/>
</dbReference>
<dbReference type="EMBL" id="MBFR01000109">
    <property type="protein sequence ID" value="PVU93891.1"/>
    <property type="molecule type" value="Genomic_DNA"/>
</dbReference>
<keyword evidence="1" id="KW-0175">Coiled coil</keyword>
<dbReference type="GO" id="GO:0005634">
    <property type="term" value="C:nucleus"/>
    <property type="evidence" value="ECO:0007669"/>
    <property type="project" value="TreeGrafter"/>
</dbReference>
<evidence type="ECO:0000313" key="7">
    <source>
        <dbReference type="Proteomes" id="UP000245383"/>
    </source>
</evidence>
<comment type="caution">
    <text evidence="6">The sequence shown here is derived from an EMBL/GenBank/DDBJ whole genome shotgun (WGS) entry which is preliminary data.</text>
</comment>
<dbReference type="PANTHER" id="PTHR31913">
    <property type="entry name" value="VACUOLAR IMPORT AND DEGRADATION PROTEIN 27"/>
    <property type="match status" value="1"/>
</dbReference>
<organism evidence="6 7">
    <name type="scientific">Smittium simulii</name>
    <dbReference type="NCBI Taxonomy" id="133385"/>
    <lineage>
        <taxon>Eukaryota</taxon>
        <taxon>Fungi</taxon>
        <taxon>Fungi incertae sedis</taxon>
        <taxon>Zoopagomycota</taxon>
        <taxon>Kickxellomycotina</taxon>
        <taxon>Harpellomycetes</taxon>
        <taxon>Harpellales</taxon>
        <taxon>Legeriomycetaceae</taxon>
        <taxon>Smittium</taxon>
    </lineage>
</organism>
<keyword evidence="7" id="KW-1185">Reference proteome</keyword>
<dbReference type="PANTHER" id="PTHR31913:SF0">
    <property type="entry name" value="VACUOLAR IMPORT AND DEGRADATION PROTEIN 27"/>
    <property type="match status" value="1"/>
</dbReference>
<dbReference type="OrthoDB" id="10251113at2759"/>
<sequence>MFSINKLSSLFTSKNSEPHIVGQLFQTNINTKISEKCIFNNSKIYISSSSASQDPHLSVQRLFAEGEKELEAIQDSSDELCSFSFENIFKIERVKYNNLEALAWEYSIDQKLFYIFAPDYDTTTIEQVTDFYFACFGVWNKTELYKSLSATNSSVCVPEEIPSDLISKVQSLSISQKTPAQSSSQNGQDRFEDIEDALAQAEKEVEALNETNLSLPFAPSHIASGAKVVSLTSELYAFDTVSETFQLLASKVFINVINSSRFDYFLNINSTSRYYISQKIEQKMNPIFNANYLSMVWNIFDSDNKPYSLSVVFATLDHYKSFQMAITKAAYEIINREPWEKLSSNYQDDNDSFEENESEYEDSDEEEDDTYNKNNQSTSNIFSNQNNVTNSALVVGYKYDRSYILRGNQIGVFRYTNDDDIEHDTTITKIADNYGNRFIPTKIMLHEQDSSMIMMNPNNINSLYKMDLEVGKVVEEWKVHDYIAPTDIVPQTKYAQMTTTKTLTGISHNSLFTIDPRISGQKLVESMHKQYTTKNLFSSVATNEKGNIIVASEKGDIRLFDRIGVNAKTSLPSLGEPILGVDVTADGRYIVATFSLYLLLIDTKIPDRFADKIKDPAKRNGFMSSFPKDAKPMPKRLQLRPEHVIYIGAHAKFTPARFNTTSEISGAGTLNRENTIVTSSGPFVITWNLSKILSTGRGDIYHIKQHADTVVADNFTFGEDKNIIVTMPNDVALIGKNDLKKATKKTLTLHKTPIKK</sequence>
<dbReference type="SUPFAM" id="SSF50969">
    <property type="entry name" value="YVTN repeat-like/Quinoprotein amine dehydrogenase"/>
    <property type="match status" value="1"/>
</dbReference>
<feature type="domain" description="Vid27 PH-like" evidence="4">
    <location>
        <begin position="229"/>
        <end position="332"/>
    </location>
</feature>
<dbReference type="Pfam" id="PF08553">
    <property type="entry name" value="VID27"/>
    <property type="match status" value="1"/>
</dbReference>
<feature type="compositionally biased region" description="Polar residues" evidence="2">
    <location>
        <begin position="372"/>
        <end position="383"/>
    </location>
</feature>
<evidence type="ECO:0000259" key="5">
    <source>
        <dbReference type="Pfam" id="PF17748"/>
    </source>
</evidence>
<evidence type="ECO:0000259" key="4">
    <source>
        <dbReference type="Pfam" id="PF17747"/>
    </source>
</evidence>
<dbReference type="InterPro" id="IPR040458">
    <property type="entry name" value="Vid27"/>
</dbReference>
<dbReference type="Pfam" id="PF17748">
    <property type="entry name" value="VID27_N"/>
    <property type="match status" value="1"/>
</dbReference>
<dbReference type="AlphaFoldDB" id="A0A2T9YNL5"/>
<feature type="region of interest" description="Disordered" evidence="2">
    <location>
        <begin position="344"/>
        <end position="383"/>
    </location>
</feature>
<dbReference type="InterPro" id="IPR040979">
    <property type="entry name" value="Vid27_N"/>
</dbReference>
<evidence type="ECO:0008006" key="8">
    <source>
        <dbReference type="Google" id="ProtNLM"/>
    </source>
</evidence>